<dbReference type="Gene3D" id="1.10.10.10">
    <property type="entry name" value="Winged helix-like DNA-binding domain superfamily/Winged helix DNA-binding domain"/>
    <property type="match status" value="1"/>
</dbReference>
<sequence length="245" mass="27180">MIQSRRNRLLEMLPRDDLNRLRPHLHSVVLDYKMPLYEAFAPINDVYFPVDGVASLVSTMADGSSAEIGTIGNEGIVGTPIILGDTVAPTNVYVQVPGHGLKLKAEILRQALQQSVATRTLMLHYVHAFFNQVAQSAVCNHFHSIEQRCCRWLLMTHDRVQAEDFLLTQEFLAMMLGARRSSVTEAAKRLKNRGLISYVRGHVTMLDRAGIERTSCECYAVSKAEFDRLLGAPKGLGATLESANG</sequence>
<evidence type="ECO:0000256" key="1">
    <source>
        <dbReference type="ARBA" id="ARBA00023015"/>
    </source>
</evidence>
<dbReference type="CDD" id="cd00038">
    <property type="entry name" value="CAP_ED"/>
    <property type="match status" value="1"/>
</dbReference>
<dbReference type="Pfam" id="PF13545">
    <property type="entry name" value="HTH_Crp_2"/>
    <property type="match status" value="1"/>
</dbReference>
<gene>
    <name evidence="5" type="ordered locus">RPC_2533</name>
</gene>
<dbReference type="PROSITE" id="PS51063">
    <property type="entry name" value="HTH_CRP_2"/>
    <property type="match status" value="1"/>
</dbReference>
<keyword evidence="3" id="KW-0804">Transcription</keyword>
<dbReference type="KEGG" id="rpc:RPC_2533"/>
<dbReference type="InterPro" id="IPR018490">
    <property type="entry name" value="cNMP-bd_dom_sf"/>
</dbReference>
<feature type="domain" description="HTH crp-type" evidence="4">
    <location>
        <begin position="143"/>
        <end position="209"/>
    </location>
</feature>
<evidence type="ECO:0000259" key="4">
    <source>
        <dbReference type="PROSITE" id="PS51063"/>
    </source>
</evidence>
<name>Q214V2_RHOPB</name>
<proteinExistence type="predicted"/>
<evidence type="ECO:0000313" key="5">
    <source>
        <dbReference type="EMBL" id="ABD88084.1"/>
    </source>
</evidence>
<keyword evidence="2" id="KW-0238">DNA-binding</keyword>
<dbReference type="InterPro" id="IPR014710">
    <property type="entry name" value="RmlC-like_jellyroll"/>
</dbReference>
<dbReference type="EMBL" id="CP000301">
    <property type="protein sequence ID" value="ABD88084.1"/>
    <property type="molecule type" value="Genomic_DNA"/>
</dbReference>
<dbReference type="eggNOG" id="COG0664">
    <property type="taxonomic scope" value="Bacteria"/>
</dbReference>
<dbReference type="SUPFAM" id="SSF51206">
    <property type="entry name" value="cAMP-binding domain-like"/>
    <property type="match status" value="1"/>
</dbReference>
<dbReference type="Pfam" id="PF00027">
    <property type="entry name" value="cNMP_binding"/>
    <property type="match status" value="1"/>
</dbReference>
<dbReference type="Gene3D" id="2.60.120.10">
    <property type="entry name" value="Jelly Rolls"/>
    <property type="match status" value="1"/>
</dbReference>
<dbReference type="InterPro" id="IPR036390">
    <property type="entry name" value="WH_DNA-bd_sf"/>
</dbReference>
<organism evidence="5">
    <name type="scientific">Rhodopseudomonas palustris (strain BisB18)</name>
    <dbReference type="NCBI Taxonomy" id="316056"/>
    <lineage>
        <taxon>Bacteria</taxon>
        <taxon>Pseudomonadati</taxon>
        <taxon>Pseudomonadota</taxon>
        <taxon>Alphaproteobacteria</taxon>
        <taxon>Hyphomicrobiales</taxon>
        <taxon>Nitrobacteraceae</taxon>
        <taxon>Rhodopseudomonas</taxon>
    </lineage>
</organism>
<dbReference type="GO" id="GO:0005829">
    <property type="term" value="C:cytosol"/>
    <property type="evidence" value="ECO:0007669"/>
    <property type="project" value="TreeGrafter"/>
</dbReference>
<reference evidence="5" key="1">
    <citation type="submission" date="2006-03" db="EMBL/GenBank/DDBJ databases">
        <title>Complete sequence of Rhodopseudomonas palustris BisB18.</title>
        <authorList>
            <consortium name="US DOE Joint Genome Institute"/>
            <person name="Copeland A."/>
            <person name="Lucas S."/>
            <person name="Lapidus A."/>
            <person name="Barry K."/>
            <person name="Detter J.C."/>
            <person name="Glavina del Rio T."/>
            <person name="Hammon N."/>
            <person name="Israni S."/>
            <person name="Dalin E."/>
            <person name="Tice H."/>
            <person name="Pitluck S."/>
            <person name="Chain P."/>
            <person name="Malfatti S."/>
            <person name="Shin M."/>
            <person name="Vergez L."/>
            <person name="Schmutz J."/>
            <person name="Larimer F."/>
            <person name="Land M."/>
            <person name="Hauser L."/>
            <person name="Pelletier D.A."/>
            <person name="Kyrpides N."/>
            <person name="Anderson I."/>
            <person name="Oda Y."/>
            <person name="Harwood C.S."/>
            <person name="Richardson P."/>
        </authorList>
    </citation>
    <scope>NUCLEOTIDE SEQUENCE [LARGE SCALE GENOMIC DNA]</scope>
    <source>
        <strain evidence="5">BisB18</strain>
    </source>
</reference>
<dbReference type="HOGENOM" id="CLU_077340_0_0_5"/>
<dbReference type="PANTHER" id="PTHR24567">
    <property type="entry name" value="CRP FAMILY TRANSCRIPTIONAL REGULATORY PROTEIN"/>
    <property type="match status" value="1"/>
</dbReference>
<dbReference type="InterPro" id="IPR012318">
    <property type="entry name" value="HTH_CRP"/>
</dbReference>
<accession>Q214V2</accession>
<dbReference type="GO" id="GO:0003677">
    <property type="term" value="F:DNA binding"/>
    <property type="evidence" value="ECO:0007669"/>
    <property type="project" value="UniProtKB-KW"/>
</dbReference>
<dbReference type="RefSeq" id="WP_011472981.1">
    <property type="nucleotide sequence ID" value="NC_007925.1"/>
</dbReference>
<protein>
    <submittedName>
        <fullName evidence="5">Transcriptional regulator, Crp/Fnr family</fullName>
    </submittedName>
</protein>
<dbReference type="GO" id="GO:0003700">
    <property type="term" value="F:DNA-binding transcription factor activity"/>
    <property type="evidence" value="ECO:0007669"/>
    <property type="project" value="TreeGrafter"/>
</dbReference>
<keyword evidence="1" id="KW-0805">Transcription regulation</keyword>
<evidence type="ECO:0000256" key="2">
    <source>
        <dbReference type="ARBA" id="ARBA00023125"/>
    </source>
</evidence>
<dbReference type="STRING" id="316056.RPC_2533"/>
<dbReference type="PANTHER" id="PTHR24567:SF74">
    <property type="entry name" value="HTH-TYPE TRANSCRIPTIONAL REGULATOR ARCR"/>
    <property type="match status" value="1"/>
</dbReference>
<dbReference type="AlphaFoldDB" id="Q214V2"/>
<evidence type="ECO:0000256" key="3">
    <source>
        <dbReference type="ARBA" id="ARBA00023163"/>
    </source>
</evidence>
<dbReference type="SUPFAM" id="SSF46785">
    <property type="entry name" value="Winged helix' DNA-binding domain"/>
    <property type="match status" value="1"/>
</dbReference>
<dbReference type="InterPro" id="IPR000595">
    <property type="entry name" value="cNMP-bd_dom"/>
</dbReference>
<dbReference type="InterPro" id="IPR050397">
    <property type="entry name" value="Env_Response_Regulators"/>
</dbReference>
<dbReference type="InterPro" id="IPR036388">
    <property type="entry name" value="WH-like_DNA-bd_sf"/>
</dbReference>